<dbReference type="PANTHER" id="PTHR43537">
    <property type="entry name" value="TRANSCRIPTIONAL REGULATOR, GNTR FAMILY"/>
    <property type="match status" value="1"/>
</dbReference>
<evidence type="ECO:0000313" key="5">
    <source>
        <dbReference type="EMBL" id="KDE40199.1"/>
    </source>
</evidence>
<gene>
    <name evidence="5" type="ORF">ADINL_0791</name>
</gene>
<feature type="domain" description="HTH gntR-type" evidence="4">
    <location>
        <begin position="7"/>
        <end position="74"/>
    </location>
</feature>
<evidence type="ECO:0000259" key="4">
    <source>
        <dbReference type="PROSITE" id="PS50949"/>
    </source>
</evidence>
<evidence type="ECO:0000313" key="6">
    <source>
        <dbReference type="Proteomes" id="UP000027318"/>
    </source>
</evidence>
<protein>
    <submittedName>
        <fullName evidence="5">Transcriptional regulator, GntR family</fullName>
    </submittedName>
</protein>
<evidence type="ECO:0000256" key="2">
    <source>
        <dbReference type="ARBA" id="ARBA00023125"/>
    </source>
</evidence>
<dbReference type="EMBL" id="JMSZ01000016">
    <property type="protein sequence ID" value="KDE40199.1"/>
    <property type="molecule type" value="Genomic_DNA"/>
</dbReference>
<dbReference type="RefSeq" id="WP_036544185.1">
    <property type="nucleotide sequence ID" value="NZ_JBKBNO010000001.1"/>
</dbReference>
<dbReference type="Proteomes" id="UP000027318">
    <property type="component" value="Unassembled WGS sequence"/>
</dbReference>
<dbReference type="AlphaFoldDB" id="A0A063Y3D2"/>
<comment type="caution">
    <text evidence="5">The sequence shown here is derived from an EMBL/GenBank/DDBJ whole genome shotgun (WGS) entry which is preliminary data.</text>
</comment>
<dbReference type="InterPro" id="IPR036390">
    <property type="entry name" value="WH_DNA-bd_sf"/>
</dbReference>
<dbReference type="GO" id="GO:0003700">
    <property type="term" value="F:DNA-binding transcription factor activity"/>
    <property type="evidence" value="ECO:0007669"/>
    <property type="project" value="InterPro"/>
</dbReference>
<sequence>MAKVKSVSDNQSIYDLMFAAIANRKLPPGLKLSEERLCRVFGVSRTRLREVFFRLAQDRIITLKHNRGAYVTRPTARDAVEVFAARRAIEVSVVEQLASTAGTQVLARLQQHLAEEAAARADKDHARLTQLTGDFHLLLAQLTGNTLFCDIVRRLTALSSLIICLYDSPSASACKDDEHAAIVDAITSGDAAKARALMLEHLEHVEKSLKIDDEEQDDFDIESVFKEMIG</sequence>
<dbReference type="STRING" id="267850.ADINL_0791"/>
<dbReference type="PROSITE" id="PS50949">
    <property type="entry name" value="HTH_GNTR"/>
    <property type="match status" value="1"/>
</dbReference>
<keyword evidence="6" id="KW-1185">Reference proteome</keyword>
<dbReference type="PATRIC" id="fig|267850.7.peg.785"/>
<keyword evidence="2" id="KW-0238">DNA-binding</keyword>
<dbReference type="SUPFAM" id="SSF46785">
    <property type="entry name" value="Winged helix' DNA-binding domain"/>
    <property type="match status" value="1"/>
</dbReference>
<dbReference type="Gene3D" id="1.20.120.530">
    <property type="entry name" value="GntR ligand-binding domain-like"/>
    <property type="match status" value="1"/>
</dbReference>
<dbReference type="Pfam" id="PF07729">
    <property type="entry name" value="FCD"/>
    <property type="match status" value="1"/>
</dbReference>
<evidence type="ECO:0000256" key="1">
    <source>
        <dbReference type="ARBA" id="ARBA00023015"/>
    </source>
</evidence>
<proteinExistence type="predicted"/>
<dbReference type="GO" id="GO:0003677">
    <property type="term" value="F:DNA binding"/>
    <property type="evidence" value="ECO:0007669"/>
    <property type="project" value="UniProtKB-KW"/>
</dbReference>
<dbReference type="SMART" id="SM00345">
    <property type="entry name" value="HTH_GNTR"/>
    <property type="match status" value="1"/>
</dbReference>
<dbReference type="InterPro" id="IPR008920">
    <property type="entry name" value="TF_FadR/GntR_C"/>
</dbReference>
<evidence type="ECO:0000256" key="3">
    <source>
        <dbReference type="ARBA" id="ARBA00023163"/>
    </source>
</evidence>
<dbReference type="InterPro" id="IPR011711">
    <property type="entry name" value="GntR_C"/>
</dbReference>
<keyword evidence="3" id="KW-0804">Transcription</keyword>
<accession>A0A063Y3D2</accession>
<keyword evidence="1" id="KW-0805">Transcription regulation</keyword>
<name>A0A063Y3D2_9GAMM</name>
<dbReference type="SMART" id="SM00895">
    <property type="entry name" value="FCD"/>
    <property type="match status" value="1"/>
</dbReference>
<dbReference type="SUPFAM" id="SSF48008">
    <property type="entry name" value="GntR ligand-binding domain-like"/>
    <property type="match status" value="1"/>
</dbReference>
<dbReference type="PANTHER" id="PTHR43537:SF53">
    <property type="entry name" value="HTH-TYPE TRANSCRIPTIONAL REPRESSOR NANR"/>
    <property type="match status" value="1"/>
</dbReference>
<dbReference type="Pfam" id="PF00392">
    <property type="entry name" value="GntR"/>
    <property type="match status" value="1"/>
</dbReference>
<reference evidence="5 6" key="1">
    <citation type="journal article" date="2005" name="Int. J. Syst. Evol. Microbiol.">
        <title>Nitrincola lacisaponensis gen. nov., sp. nov., a novel alkaliphilic bacterium isolated from an alkaline, saline lake.</title>
        <authorList>
            <person name="Dimitriu P.A."/>
            <person name="Shukla S.K."/>
            <person name="Conradt J."/>
            <person name="Marquez M.C."/>
            <person name="Ventosa A."/>
            <person name="Maglia A."/>
            <person name="Peyton B.M."/>
            <person name="Pinkart H.C."/>
            <person name="Mormile M.R."/>
        </authorList>
    </citation>
    <scope>NUCLEOTIDE SEQUENCE [LARGE SCALE GENOMIC DNA]</scope>
    <source>
        <strain evidence="5 6">4CA</strain>
    </source>
</reference>
<organism evidence="5 6">
    <name type="scientific">Nitrincola lacisaponensis</name>
    <dbReference type="NCBI Taxonomy" id="267850"/>
    <lineage>
        <taxon>Bacteria</taxon>
        <taxon>Pseudomonadati</taxon>
        <taxon>Pseudomonadota</taxon>
        <taxon>Gammaproteobacteria</taxon>
        <taxon>Oceanospirillales</taxon>
        <taxon>Oceanospirillaceae</taxon>
        <taxon>Nitrincola</taxon>
    </lineage>
</organism>
<dbReference type="InterPro" id="IPR000524">
    <property type="entry name" value="Tscrpt_reg_HTH_GntR"/>
</dbReference>
<dbReference type="InterPro" id="IPR036388">
    <property type="entry name" value="WH-like_DNA-bd_sf"/>
</dbReference>
<dbReference type="Gene3D" id="1.10.10.10">
    <property type="entry name" value="Winged helix-like DNA-binding domain superfamily/Winged helix DNA-binding domain"/>
    <property type="match status" value="1"/>
</dbReference>